<name>A0AAE0IQ27_9PEZI</name>
<keyword evidence="2" id="KW-0677">Repeat</keyword>
<feature type="region of interest" description="Disordered" evidence="4">
    <location>
        <begin position="1"/>
        <end position="120"/>
    </location>
</feature>
<evidence type="ECO:0000256" key="1">
    <source>
        <dbReference type="ARBA" id="ARBA00022658"/>
    </source>
</evidence>
<dbReference type="InterPro" id="IPR058923">
    <property type="entry name" value="RCC1-like_dom"/>
</dbReference>
<dbReference type="PROSITE" id="PS00626">
    <property type="entry name" value="RCC1_2"/>
    <property type="match status" value="3"/>
</dbReference>
<evidence type="ECO:0000256" key="4">
    <source>
        <dbReference type="SAM" id="MobiDB-lite"/>
    </source>
</evidence>
<feature type="repeat" description="RCC1" evidence="3">
    <location>
        <begin position="128"/>
        <end position="185"/>
    </location>
</feature>
<dbReference type="PROSITE" id="PS50012">
    <property type="entry name" value="RCC1_3"/>
    <property type="match status" value="6"/>
</dbReference>
<feature type="domain" description="RCC1-like" evidence="5">
    <location>
        <begin position="130"/>
        <end position="552"/>
    </location>
</feature>
<feature type="repeat" description="RCC1" evidence="3">
    <location>
        <begin position="322"/>
        <end position="375"/>
    </location>
</feature>
<dbReference type="PRINTS" id="PR00633">
    <property type="entry name" value="RCCNDNSATION"/>
</dbReference>
<dbReference type="PANTHER" id="PTHR45982:SF1">
    <property type="entry name" value="REGULATOR OF CHROMOSOME CONDENSATION"/>
    <property type="match status" value="1"/>
</dbReference>
<dbReference type="Proteomes" id="UP001283341">
    <property type="component" value="Unassembled WGS sequence"/>
</dbReference>
<feature type="repeat" description="RCC1" evidence="3">
    <location>
        <begin position="376"/>
        <end position="433"/>
    </location>
</feature>
<feature type="compositionally biased region" description="Low complexity" evidence="4">
    <location>
        <begin position="57"/>
        <end position="66"/>
    </location>
</feature>
<protein>
    <submittedName>
        <fullName evidence="6">Ran exchange factor Prp20/Pim1</fullName>
    </submittedName>
</protein>
<accession>A0AAE0IQ27</accession>
<keyword evidence="7" id="KW-1185">Reference proteome</keyword>
<keyword evidence="1" id="KW-0344">Guanine-nucleotide releasing factor</keyword>
<evidence type="ECO:0000256" key="2">
    <source>
        <dbReference type="ARBA" id="ARBA00022737"/>
    </source>
</evidence>
<dbReference type="Gene3D" id="2.130.10.30">
    <property type="entry name" value="Regulator of chromosome condensation 1/beta-lactamase-inhibitor protein II"/>
    <property type="match status" value="1"/>
</dbReference>
<dbReference type="GO" id="GO:0005737">
    <property type="term" value="C:cytoplasm"/>
    <property type="evidence" value="ECO:0007669"/>
    <property type="project" value="TreeGrafter"/>
</dbReference>
<gene>
    <name evidence="6" type="ORF">B0H66DRAFT_526359</name>
</gene>
<dbReference type="Pfam" id="PF25390">
    <property type="entry name" value="WD40_RLD"/>
    <property type="match status" value="1"/>
</dbReference>
<feature type="region of interest" description="Disordered" evidence="4">
    <location>
        <begin position="209"/>
        <end position="242"/>
    </location>
</feature>
<dbReference type="PANTHER" id="PTHR45982">
    <property type="entry name" value="REGULATOR OF CHROMOSOME CONDENSATION"/>
    <property type="match status" value="1"/>
</dbReference>
<organism evidence="6 7">
    <name type="scientific">Apodospora peruviana</name>
    <dbReference type="NCBI Taxonomy" id="516989"/>
    <lineage>
        <taxon>Eukaryota</taxon>
        <taxon>Fungi</taxon>
        <taxon>Dikarya</taxon>
        <taxon>Ascomycota</taxon>
        <taxon>Pezizomycotina</taxon>
        <taxon>Sordariomycetes</taxon>
        <taxon>Sordariomycetidae</taxon>
        <taxon>Sordariales</taxon>
        <taxon>Lasiosphaeriaceae</taxon>
        <taxon>Apodospora</taxon>
    </lineage>
</organism>
<proteinExistence type="predicted"/>
<dbReference type="GO" id="GO:0005085">
    <property type="term" value="F:guanyl-nucleotide exchange factor activity"/>
    <property type="evidence" value="ECO:0007669"/>
    <property type="project" value="TreeGrafter"/>
</dbReference>
<evidence type="ECO:0000313" key="7">
    <source>
        <dbReference type="Proteomes" id="UP001283341"/>
    </source>
</evidence>
<evidence type="ECO:0000313" key="6">
    <source>
        <dbReference type="EMBL" id="KAK3328965.1"/>
    </source>
</evidence>
<dbReference type="InterPro" id="IPR000408">
    <property type="entry name" value="Reg_chr_condens"/>
</dbReference>
<feature type="repeat" description="RCC1" evidence="3">
    <location>
        <begin position="264"/>
        <end position="321"/>
    </location>
</feature>
<feature type="compositionally biased region" description="Acidic residues" evidence="4">
    <location>
        <begin position="215"/>
        <end position="227"/>
    </location>
</feature>
<reference evidence="6" key="2">
    <citation type="submission" date="2023-06" db="EMBL/GenBank/DDBJ databases">
        <authorList>
            <consortium name="Lawrence Berkeley National Laboratory"/>
            <person name="Haridas S."/>
            <person name="Hensen N."/>
            <person name="Bonometti L."/>
            <person name="Westerberg I."/>
            <person name="Brannstrom I.O."/>
            <person name="Guillou S."/>
            <person name="Cros-Aarteil S."/>
            <person name="Calhoun S."/>
            <person name="Kuo A."/>
            <person name="Mondo S."/>
            <person name="Pangilinan J."/>
            <person name="Riley R."/>
            <person name="Labutti K."/>
            <person name="Andreopoulos B."/>
            <person name="Lipzen A."/>
            <person name="Chen C."/>
            <person name="Yanf M."/>
            <person name="Daum C."/>
            <person name="Ng V."/>
            <person name="Clum A."/>
            <person name="Steindorff A."/>
            <person name="Ohm R."/>
            <person name="Martin F."/>
            <person name="Silar P."/>
            <person name="Natvig D."/>
            <person name="Lalanne C."/>
            <person name="Gautier V."/>
            <person name="Ament-Velasquez S.L."/>
            <person name="Kruys A."/>
            <person name="Hutchinson M.I."/>
            <person name="Powell A.J."/>
            <person name="Barry K."/>
            <person name="Miller A.N."/>
            <person name="Grigoriev I.V."/>
            <person name="Debuchy R."/>
            <person name="Gladieux P."/>
            <person name="Thoren M.H."/>
            <person name="Johannesson H."/>
        </authorList>
    </citation>
    <scope>NUCLEOTIDE SEQUENCE</scope>
    <source>
        <strain evidence="6">CBS 118394</strain>
    </source>
</reference>
<feature type="repeat" description="RCC1" evidence="3">
    <location>
        <begin position="186"/>
        <end position="263"/>
    </location>
</feature>
<feature type="repeat" description="RCC1" evidence="3">
    <location>
        <begin position="434"/>
        <end position="502"/>
    </location>
</feature>
<dbReference type="AlphaFoldDB" id="A0AAE0IQ27"/>
<feature type="compositionally biased region" description="Low complexity" evidence="4">
    <location>
        <begin position="1"/>
        <end position="26"/>
    </location>
</feature>
<dbReference type="EMBL" id="JAUEDM010000001">
    <property type="protein sequence ID" value="KAK3328965.1"/>
    <property type="molecule type" value="Genomic_DNA"/>
</dbReference>
<dbReference type="InterPro" id="IPR051553">
    <property type="entry name" value="Ran_GTPase-activating"/>
</dbReference>
<dbReference type="PROSITE" id="PS00625">
    <property type="entry name" value="RCC1_1"/>
    <property type="match status" value="1"/>
</dbReference>
<comment type="caution">
    <text evidence="6">The sequence shown here is derived from an EMBL/GenBank/DDBJ whole genome shotgun (WGS) entry which is preliminary data.</text>
</comment>
<evidence type="ECO:0000256" key="3">
    <source>
        <dbReference type="PROSITE-ProRule" id="PRU00235"/>
    </source>
</evidence>
<sequence length="576" mass="60830">MPGRVTKPRATATATKPAARAVSARAAAKKADVKPQRRKAGYIPIERSTRDHDEPVAAGRATTKARAAAEAHPEQPAAKRQKKTPAEPAKPAKAPAAVPKTKKPAARMPTPAPVKEEGPLNQAPTDVLAVFVFGDGDCGTLGLGPKQKEAPRARLNPFLDPDSATSFKVVQLDCGGLHVVALTNDNQIVTWGVNDRCALGRDTTWDGEKLRDMDENASSDDDEDDLNPLESTPTAIPADSFPPGTRFAQVAAADNLSLALTEDGQVYGWGTFVSHNGKDLFGYDSNSQPIKISPTPVLIPGLSNITQIACGANHCLALDSSGSIWAWGITELNRPGRRVTSRHAVETFMPHRLESPKNVKYIATGSRHSFAVDKRDNVWGWGRNSYGEAGYAKGAGSETAIYVDRPKKVPDLCGKGVFLLTGGGHHSAAITEENECLVWGRMDGGQLGIQFTAEQLADDSLIKRGELRNDPRICLRPTPVPGIGEAVYVACGIDHTIFVNEEGKAYGSGFGSQGQLGIASEDDVDVATLITGKAIKGRVLSWTGAGGNFTLVAGLAGARVDVNGNGNAVTNGESSG</sequence>
<dbReference type="SUPFAM" id="SSF50985">
    <property type="entry name" value="RCC1/BLIP-II"/>
    <property type="match status" value="1"/>
</dbReference>
<dbReference type="InterPro" id="IPR009091">
    <property type="entry name" value="RCC1/BLIP-II"/>
</dbReference>
<reference evidence="6" key="1">
    <citation type="journal article" date="2023" name="Mol. Phylogenet. Evol.">
        <title>Genome-scale phylogeny and comparative genomics of the fungal order Sordariales.</title>
        <authorList>
            <person name="Hensen N."/>
            <person name="Bonometti L."/>
            <person name="Westerberg I."/>
            <person name="Brannstrom I.O."/>
            <person name="Guillou S."/>
            <person name="Cros-Aarteil S."/>
            <person name="Calhoun S."/>
            <person name="Haridas S."/>
            <person name="Kuo A."/>
            <person name="Mondo S."/>
            <person name="Pangilinan J."/>
            <person name="Riley R."/>
            <person name="LaButti K."/>
            <person name="Andreopoulos B."/>
            <person name="Lipzen A."/>
            <person name="Chen C."/>
            <person name="Yan M."/>
            <person name="Daum C."/>
            <person name="Ng V."/>
            <person name="Clum A."/>
            <person name="Steindorff A."/>
            <person name="Ohm R.A."/>
            <person name="Martin F."/>
            <person name="Silar P."/>
            <person name="Natvig D.O."/>
            <person name="Lalanne C."/>
            <person name="Gautier V."/>
            <person name="Ament-Velasquez S.L."/>
            <person name="Kruys A."/>
            <person name="Hutchinson M.I."/>
            <person name="Powell A.J."/>
            <person name="Barry K."/>
            <person name="Miller A.N."/>
            <person name="Grigoriev I.V."/>
            <person name="Debuchy R."/>
            <person name="Gladieux P."/>
            <person name="Hiltunen Thoren M."/>
            <person name="Johannesson H."/>
        </authorList>
    </citation>
    <scope>NUCLEOTIDE SEQUENCE</scope>
    <source>
        <strain evidence="6">CBS 118394</strain>
    </source>
</reference>
<feature type="compositionally biased region" description="Low complexity" evidence="4">
    <location>
        <begin position="86"/>
        <end position="99"/>
    </location>
</feature>
<evidence type="ECO:0000259" key="5">
    <source>
        <dbReference type="Pfam" id="PF25390"/>
    </source>
</evidence>